<evidence type="ECO:0000313" key="3">
    <source>
        <dbReference type="Proteomes" id="UP000287233"/>
    </source>
</evidence>
<proteinExistence type="predicted"/>
<keyword evidence="1" id="KW-0472">Membrane</keyword>
<evidence type="ECO:0000256" key="1">
    <source>
        <dbReference type="SAM" id="Phobius"/>
    </source>
</evidence>
<feature type="transmembrane region" description="Helical" evidence="1">
    <location>
        <begin position="80"/>
        <end position="97"/>
    </location>
</feature>
<reference evidence="3" key="1">
    <citation type="submission" date="2018-12" db="EMBL/GenBank/DDBJ databases">
        <title>Complete genome sequence of an uncultured bacterium of the candidate phylum Bipolaricaulota.</title>
        <authorList>
            <person name="Kadnikov V.V."/>
            <person name="Mardanov A.V."/>
            <person name="Beletsky A.V."/>
            <person name="Frank Y.A."/>
            <person name="Karnachuk O.V."/>
            <person name="Ravin N.V."/>
        </authorList>
    </citation>
    <scope>NUCLEOTIDE SEQUENCE [LARGE SCALE GENOMIC DNA]</scope>
</reference>
<dbReference type="EMBL" id="CP034928">
    <property type="protein sequence ID" value="QAA76655.1"/>
    <property type="molecule type" value="Genomic_DNA"/>
</dbReference>
<sequence length="206" mass="21764">MGRLSENLVNPYHGFAILVGAAFIAAVLWPEGGAATFVALMRGPFLYHAVAVLLGFLGLQIGEAERGYGVQVGLRRGLRLAGLVGIGLSLVLPFLLIHRVESGLPWPGFAALLGFLVLYGLFWALVGYGLGAVVPWEGLRFALKYGSLLVVTVVPALGGLPLSPFPTVEGIWVGSVAGWGGLILYGGLDLGALGVWRWASKRSWRG</sequence>
<accession>A0A410FU69</accession>
<dbReference type="KEGG" id="bih:BIP78_0889"/>
<organism evidence="2 3">
    <name type="scientific">Bipolaricaulis sibiricus</name>
    <dbReference type="NCBI Taxonomy" id="2501609"/>
    <lineage>
        <taxon>Bacteria</taxon>
        <taxon>Candidatus Bipolaricaulota</taxon>
        <taxon>Candidatus Bipolaricaulia</taxon>
        <taxon>Candidatus Bipolaricaulales</taxon>
        <taxon>Candidatus Bipolaricaulaceae</taxon>
        <taxon>Candidatus Bipolaricaulis</taxon>
    </lineage>
</organism>
<evidence type="ECO:0000313" key="2">
    <source>
        <dbReference type="EMBL" id="QAA76655.1"/>
    </source>
</evidence>
<protein>
    <submittedName>
        <fullName evidence="2">Uncharacterized protein</fullName>
    </submittedName>
</protein>
<feature type="transmembrane region" description="Helical" evidence="1">
    <location>
        <begin position="145"/>
        <end position="165"/>
    </location>
</feature>
<dbReference type="Proteomes" id="UP000287233">
    <property type="component" value="Chromosome"/>
</dbReference>
<feature type="transmembrane region" description="Helical" evidence="1">
    <location>
        <begin position="35"/>
        <end position="59"/>
    </location>
</feature>
<gene>
    <name evidence="2" type="ORF">BIP78_0889</name>
</gene>
<feature type="transmembrane region" description="Helical" evidence="1">
    <location>
        <begin position="109"/>
        <end position="133"/>
    </location>
</feature>
<name>A0A410FU69_BIPS1</name>
<feature type="transmembrane region" description="Helical" evidence="1">
    <location>
        <begin position="171"/>
        <end position="196"/>
    </location>
</feature>
<keyword evidence="1" id="KW-0812">Transmembrane</keyword>
<dbReference type="AlphaFoldDB" id="A0A410FU69"/>
<keyword evidence="1" id="KW-1133">Transmembrane helix</keyword>
<feature type="transmembrane region" description="Helical" evidence="1">
    <location>
        <begin position="12"/>
        <end position="29"/>
    </location>
</feature>